<dbReference type="GO" id="GO:0005886">
    <property type="term" value="C:plasma membrane"/>
    <property type="evidence" value="ECO:0007669"/>
    <property type="project" value="UniProtKB-SubCell"/>
</dbReference>
<evidence type="ECO:0000256" key="5">
    <source>
        <dbReference type="ARBA" id="ARBA00023136"/>
    </source>
</evidence>
<evidence type="ECO:0000256" key="2">
    <source>
        <dbReference type="ARBA" id="ARBA00022475"/>
    </source>
</evidence>
<name>A0AAV6X320_9LAMI</name>
<evidence type="ECO:0000256" key="3">
    <source>
        <dbReference type="ARBA" id="ARBA00022692"/>
    </source>
</evidence>
<accession>A0AAV6X320</accession>
<sequence>MELSMRGIEYSLLSSPAFPVQEIDREQLTNILQGVLSQLQRKLEQARCPLPMTAPETIGEFMGRLSLQLEPIFPIKKYEWTLFFFSCIDILLDDTIYTRVSPCKLQTQFEKKEFSIIRTFKTWILKLTSRKRLEFAFKCSISLGMVVLFGLIFDKGNGRWAGLTIAISFVTGRHAVFTIANTRAQGTAIGSIYGVICCFLFQSEEARLLAVLPWIIFTSFLRHSRMYSQTGGISAAIGALLILGRKNYGDPDEFAMARLTMDCIKQTEFYNSQTNLEITKFPKLREKQRNVETFVCELKVFVADANLEPDFWYMPFRTSCYQKLIGSFTNVVNMLHFIIYNLEILSKLEESYTIRKESQEQTTSELVLSMETLSALLKYMEEVNLIKSPADCKELIVEKFKDLEGGKLQNPEKRNASMTTDEVADKITEENDSDDKKQLRERMIRCAGAMRFCISSLRKEIDDIEICIKEITQRENHSRQ</sequence>
<reference evidence="7" key="1">
    <citation type="submission" date="2019-10" db="EMBL/GenBank/DDBJ databases">
        <authorList>
            <person name="Zhang R."/>
            <person name="Pan Y."/>
            <person name="Wang J."/>
            <person name="Ma R."/>
            <person name="Yu S."/>
        </authorList>
    </citation>
    <scope>NUCLEOTIDE SEQUENCE</scope>
    <source>
        <strain evidence="7">LA-IB0</strain>
        <tissue evidence="7">Leaf</tissue>
    </source>
</reference>
<keyword evidence="5" id="KW-0472">Membrane</keyword>
<protein>
    <recommendedName>
        <fullName evidence="6">Integral membrane bound transporter domain-containing protein</fullName>
    </recommendedName>
</protein>
<dbReference type="InterPro" id="IPR049453">
    <property type="entry name" value="Memb_transporter_dom"/>
</dbReference>
<feature type="domain" description="Integral membrane bound transporter" evidence="6">
    <location>
        <begin position="147"/>
        <end position="260"/>
    </location>
</feature>
<evidence type="ECO:0000256" key="1">
    <source>
        <dbReference type="ARBA" id="ARBA00004651"/>
    </source>
</evidence>
<comment type="subcellular location">
    <subcellularLocation>
        <location evidence="1">Cell membrane</location>
        <topology evidence="1">Multi-pass membrane protein</topology>
    </subcellularLocation>
</comment>
<evidence type="ECO:0000256" key="4">
    <source>
        <dbReference type="ARBA" id="ARBA00022989"/>
    </source>
</evidence>
<gene>
    <name evidence="7" type="ORF">BUALT_Bualt09G0109900</name>
</gene>
<dbReference type="AlphaFoldDB" id="A0AAV6X320"/>
<comment type="caution">
    <text evidence="7">The sequence shown here is derived from an EMBL/GenBank/DDBJ whole genome shotgun (WGS) entry which is preliminary data.</text>
</comment>
<organism evidence="7 8">
    <name type="scientific">Buddleja alternifolia</name>
    <dbReference type="NCBI Taxonomy" id="168488"/>
    <lineage>
        <taxon>Eukaryota</taxon>
        <taxon>Viridiplantae</taxon>
        <taxon>Streptophyta</taxon>
        <taxon>Embryophyta</taxon>
        <taxon>Tracheophyta</taxon>
        <taxon>Spermatophyta</taxon>
        <taxon>Magnoliopsida</taxon>
        <taxon>eudicotyledons</taxon>
        <taxon>Gunneridae</taxon>
        <taxon>Pentapetalae</taxon>
        <taxon>asterids</taxon>
        <taxon>lamiids</taxon>
        <taxon>Lamiales</taxon>
        <taxon>Scrophulariaceae</taxon>
        <taxon>Buddlejeae</taxon>
        <taxon>Buddleja</taxon>
    </lineage>
</organism>
<keyword evidence="4" id="KW-1133">Transmembrane helix</keyword>
<evidence type="ECO:0000313" key="8">
    <source>
        <dbReference type="Proteomes" id="UP000826271"/>
    </source>
</evidence>
<keyword evidence="8" id="KW-1185">Reference proteome</keyword>
<evidence type="ECO:0000313" key="7">
    <source>
        <dbReference type="EMBL" id="KAG8376878.1"/>
    </source>
</evidence>
<dbReference type="EMBL" id="WHWC01000009">
    <property type="protein sequence ID" value="KAG8376878.1"/>
    <property type="molecule type" value="Genomic_DNA"/>
</dbReference>
<keyword evidence="3" id="KW-0812">Transmembrane</keyword>
<evidence type="ECO:0000259" key="6">
    <source>
        <dbReference type="Pfam" id="PF13515"/>
    </source>
</evidence>
<keyword evidence="2" id="KW-1003">Cell membrane</keyword>
<dbReference type="PANTHER" id="PTHR30509">
    <property type="entry name" value="P-HYDROXYBENZOIC ACID EFFLUX PUMP SUBUNIT-RELATED"/>
    <property type="match status" value="1"/>
</dbReference>
<dbReference type="Pfam" id="PF13515">
    <property type="entry name" value="FUSC_2"/>
    <property type="match status" value="1"/>
</dbReference>
<proteinExistence type="predicted"/>
<dbReference type="PANTHER" id="PTHR30509:SF34">
    <property type="entry name" value="F3L24.34 PROTEIN"/>
    <property type="match status" value="1"/>
</dbReference>
<dbReference type="Proteomes" id="UP000826271">
    <property type="component" value="Unassembled WGS sequence"/>
</dbReference>